<evidence type="ECO:0000313" key="1">
    <source>
        <dbReference type="EMBL" id="MCM6775879.1"/>
    </source>
</evidence>
<comment type="caution">
    <text evidence="1">The sequence shown here is derived from an EMBL/GenBank/DDBJ whole genome shotgun (WGS) entry which is preliminary data.</text>
</comment>
<organism evidence="1 2">
    <name type="scientific">Nocardia pulmonis</name>
    <dbReference type="NCBI Taxonomy" id="2951408"/>
    <lineage>
        <taxon>Bacteria</taxon>
        <taxon>Bacillati</taxon>
        <taxon>Actinomycetota</taxon>
        <taxon>Actinomycetes</taxon>
        <taxon>Mycobacteriales</taxon>
        <taxon>Nocardiaceae</taxon>
        <taxon>Nocardia</taxon>
    </lineage>
</organism>
<keyword evidence="2" id="KW-1185">Reference proteome</keyword>
<proteinExistence type="predicted"/>
<dbReference type="EMBL" id="JAMRXG010000008">
    <property type="protein sequence ID" value="MCM6775879.1"/>
    <property type="molecule type" value="Genomic_DNA"/>
</dbReference>
<reference evidence="1" key="1">
    <citation type="submission" date="2022-06" db="EMBL/GenBank/DDBJ databases">
        <title>Novel species in genus nocardia.</title>
        <authorList>
            <person name="Li F."/>
        </authorList>
    </citation>
    <scope>NUCLEOTIDE SEQUENCE</scope>
    <source>
        <strain evidence="1">CDC141</strain>
    </source>
</reference>
<accession>A0A9X2E8U5</accession>
<dbReference type="AlphaFoldDB" id="A0A9X2E8U5"/>
<sequence>MTVSWSGPRVGALTIERHALSGRTGLDPHIGTSHRDMGPIARSVSDPFPLQLLWADLEIAPRL</sequence>
<dbReference type="RefSeq" id="WP_251914115.1">
    <property type="nucleotide sequence ID" value="NZ_JAMRXG010000008.1"/>
</dbReference>
<evidence type="ECO:0000313" key="2">
    <source>
        <dbReference type="Proteomes" id="UP001139157"/>
    </source>
</evidence>
<gene>
    <name evidence="1" type="ORF">NDR86_20585</name>
</gene>
<dbReference type="Proteomes" id="UP001139157">
    <property type="component" value="Unassembled WGS sequence"/>
</dbReference>
<name>A0A9X2E8U5_9NOCA</name>
<protein>
    <submittedName>
        <fullName evidence="1">Uncharacterized protein</fullName>
    </submittedName>
</protein>